<accession>T1CN88</accession>
<evidence type="ECO:0000313" key="2">
    <source>
        <dbReference type="Proteomes" id="UP000018143"/>
    </source>
</evidence>
<organism evidence="1 2">
    <name type="scientific">Helicobacter fennelliae MRY12-0050</name>
    <dbReference type="NCBI Taxonomy" id="1325130"/>
    <lineage>
        <taxon>Bacteria</taxon>
        <taxon>Pseudomonadati</taxon>
        <taxon>Campylobacterota</taxon>
        <taxon>Epsilonproteobacteria</taxon>
        <taxon>Campylobacterales</taxon>
        <taxon>Helicobacteraceae</taxon>
        <taxon>Helicobacter</taxon>
    </lineage>
</organism>
<protein>
    <submittedName>
        <fullName evidence="1">Uncharacterized protein</fullName>
    </submittedName>
</protein>
<reference evidence="1 2" key="1">
    <citation type="journal article" date="2013" name="Genome Announc.">
        <title>Draft Genome Sequence of Helicobacter fennelliae Strain MRY12-0050, Isolated from a Bacteremia Patient.</title>
        <authorList>
            <person name="Rimbara E."/>
            <person name="Matsui M."/>
            <person name="Mori S."/>
            <person name="Suzuki S."/>
            <person name="Suzuki M."/>
            <person name="Kim H."/>
            <person name="Sekizuka T."/>
            <person name="Kuroda M."/>
            <person name="Shibayama K."/>
        </authorList>
    </citation>
    <scope>NUCLEOTIDE SEQUENCE [LARGE SCALE GENOMIC DNA]</scope>
    <source>
        <strain evidence="1 2">MRY12-0050</strain>
    </source>
</reference>
<proteinExistence type="predicted"/>
<dbReference type="EMBL" id="BASD01000004">
    <property type="protein sequence ID" value="GAD18254.1"/>
    <property type="molecule type" value="Genomic_DNA"/>
</dbReference>
<dbReference type="Proteomes" id="UP000018143">
    <property type="component" value="Unassembled WGS sequence"/>
</dbReference>
<evidence type="ECO:0000313" key="1">
    <source>
        <dbReference type="EMBL" id="GAD18254.1"/>
    </source>
</evidence>
<gene>
    <name evidence="1" type="ORF">HFN_1852</name>
</gene>
<comment type="caution">
    <text evidence="1">The sequence shown here is derived from an EMBL/GenBank/DDBJ whole genome shotgun (WGS) entry which is preliminary data.</text>
</comment>
<keyword evidence="2" id="KW-1185">Reference proteome</keyword>
<name>T1CN88_9HELI</name>
<sequence>MHSPHSDKKYFLLNLSISKLQNFKQNVKLSKIKILANFIKYKQKSTFIT</sequence>
<dbReference type="AlphaFoldDB" id="T1CN88"/>